<comment type="similarity">
    <text evidence="5">Belongs to the iron/ascorbate-dependent oxidoreductase family.</text>
</comment>
<keyword evidence="9" id="KW-1185">Reference proteome</keyword>
<dbReference type="PROSITE" id="PS51471">
    <property type="entry name" value="FE2OG_OXY"/>
    <property type="match status" value="1"/>
</dbReference>
<sequence length="375" mass="42503">MEAPWRLSYSFTSSAPSNTSPMSADMDDAFVQAPEHRPKMPLIQATDVPVIDISPMLMLPPGNMDALVSELSVASREWGIFMVVGHGIPEGTVTRALEAGHAFFALPAEKKAVMRRTEAAPAVGYFDEEHLQNIRDWKEVFDFFPHEPPPVGEVDDNLVFKNKWPEEDDLPGFRDALEEYANAMEELAFMLLELIARSLNLRPDQFHGFFGDQTTIMRINRYPPCPRPDLALGNGRHKDSGALTILYQDDVGGLDIRRRSDGEWLRVKPVHGSFVVNIGDLIQVWTNDKYESVEHRVSLNSEKVRFSIPYFLNPSINTIIEPLQETVSAEDPPKYNSYSWGEFFSTRRKAGFKKHVVQINTETAQFRKQSTDCVE</sequence>
<dbReference type="InterPro" id="IPR050231">
    <property type="entry name" value="Iron_ascorbate_oxido_reductase"/>
</dbReference>
<dbReference type="InterPro" id="IPR044861">
    <property type="entry name" value="IPNS-like_FE2OG_OXY"/>
</dbReference>
<evidence type="ECO:0000256" key="5">
    <source>
        <dbReference type="RuleBase" id="RU003682"/>
    </source>
</evidence>
<dbReference type="InterPro" id="IPR027443">
    <property type="entry name" value="IPNS-like_sf"/>
</dbReference>
<dbReference type="Proteomes" id="UP001497457">
    <property type="component" value="Chromosome 9rd"/>
</dbReference>
<proteinExistence type="inferred from homology"/>
<evidence type="ECO:0000256" key="4">
    <source>
        <dbReference type="ARBA" id="ARBA00023004"/>
    </source>
</evidence>
<dbReference type="InterPro" id="IPR005123">
    <property type="entry name" value="Oxoglu/Fe-dep_dioxygenase_dom"/>
</dbReference>
<keyword evidence="4 5" id="KW-0408">Iron</keyword>
<organism evidence="8 9">
    <name type="scientific">Urochloa decumbens</name>
    <dbReference type="NCBI Taxonomy" id="240449"/>
    <lineage>
        <taxon>Eukaryota</taxon>
        <taxon>Viridiplantae</taxon>
        <taxon>Streptophyta</taxon>
        <taxon>Embryophyta</taxon>
        <taxon>Tracheophyta</taxon>
        <taxon>Spermatophyta</taxon>
        <taxon>Magnoliopsida</taxon>
        <taxon>Liliopsida</taxon>
        <taxon>Poales</taxon>
        <taxon>Poaceae</taxon>
        <taxon>PACMAD clade</taxon>
        <taxon>Panicoideae</taxon>
        <taxon>Panicodae</taxon>
        <taxon>Paniceae</taxon>
        <taxon>Melinidinae</taxon>
        <taxon>Urochloa</taxon>
    </lineage>
</organism>
<evidence type="ECO:0000256" key="1">
    <source>
        <dbReference type="ARBA" id="ARBA00001961"/>
    </source>
</evidence>
<evidence type="ECO:0000256" key="3">
    <source>
        <dbReference type="ARBA" id="ARBA00023002"/>
    </source>
</evidence>
<dbReference type="EMBL" id="OZ075119">
    <property type="protein sequence ID" value="CAL5093984.1"/>
    <property type="molecule type" value="Genomic_DNA"/>
</dbReference>
<protein>
    <recommendedName>
        <fullName evidence="7">Fe2OG dioxygenase domain-containing protein</fullName>
    </recommendedName>
</protein>
<reference evidence="8" key="1">
    <citation type="submission" date="2024-10" db="EMBL/GenBank/DDBJ databases">
        <authorList>
            <person name="Ryan C."/>
        </authorList>
    </citation>
    <scope>NUCLEOTIDE SEQUENCE [LARGE SCALE GENOMIC DNA]</scope>
</reference>
<dbReference type="Pfam" id="PF14226">
    <property type="entry name" value="DIOX_N"/>
    <property type="match status" value="1"/>
</dbReference>
<feature type="region of interest" description="Disordered" evidence="6">
    <location>
        <begin position="1"/>
        <end position="22"/>
    </location>
</feature>
<evidence type="ECO:0000259" key="7">
    <source>
        <dbReference type="PROSITE" id="PS51471"/>
    </source>
</evidence>
<dbReference type="PANTHER" id="PTHR47990">
    <property type="entry name" value="2-OXOGLUTARATE (2OG) AND FE(II)-DEPENDENT OXYGENASE SUPERFAMILY PROTEIN-RELATED"/>
    <property type="match status" value="1"/>
</dbReference>
<keyword evidence="2 5" id="KW-0479">Metal-binding</keyword>
<keyword evidence="3 5" id="KW-0560">Oxidoreductase</keyword>
<dbReference type="AlphaFoldDB" id="A0ABC9GEJ9"/>
<name>A0ABC9GEJ9_9POAL</name>
<comment type="cofactor">
    <cofactor evidence="1">
        <name>L-ascorbate</name>
        <dbReference type="ChEBI" id="CHEBI:38290"/>
    </cofactor>
</comment>
<dbReference type="GO" id="GO:0046872">
    <property type="term" value="F:metal ion binding"/>
    <property type="evidence" value="ECO:0007669"/>
    <property type="project" value="UniProtKB-KW"/>
</dbReference>
<feature type="compositionally biased region" description="Polar residues" evidence="6">
    <location>
        <begin position="9"/>
        <end position="22"/>
    </location>
</feature>
<dbReference type="PRINTS" id="PR00682">
    <property type="entry name" value="IPNSYNTHASE"/>
</dbReference>
<dbReference type="SUPFAM" id="SSF51197">
    <property type="entry name" value="Clavaminate synthase-like"/>
    <property type="match status" value="1"/>
</dbReference>
<evidence type="ECO:0000313" key="8">
    <source>
        <dbReference type="EMBL" id="CAL5093984.1"/>
    </source>
</evidence>
<dbReference type="GO" id="GO:0016491">
    <property type="term" value="F:oxidoreductase activity"/>
    <property type="evidence" value="ECO:0007669"/>
    <property type="project" value="UniProtKB-KW"/>
</dbReference>
<evidence type="ECO:0000256" key="6">
    <source>
        <dbReference type="SAM" id="MobiDB-lite"/>
    </source>
</evidence>
<dbReference type="Gene3D" id="2.60.120.330">
    <property type="entry name" value="B-lactam Antibiotic, Isopenicillin N Synthase, Chain"/>
    <property type="match status" value="1"/>
</dbReference>
<dbReference type="InterPro" id="IPR026992">
    <property type="entry name" value="DIOX_N"/>
</dbReference>
<evidence type="ECO:0000313" key="9">
    <source>
        <dbReference type="Proteomes" id="UP001497457"/>
    </source>
</evidence>
<dbReference type="FunFam" id="2.60.120.330:FF:000012">
    <property type="entry name" value="Gibberellin 20 oxidase 1"/>
    <property type="match status" value="1"/>
</dbReference>
<accession>A0ABC9GEJ9</accession>
<evidence type="ECO:0000256" key="2">
    <source>
        <dbReference type="ARBA" id="ARBA00022723"/>
    </source>
</evidence>
<dbReference type="Pfam" id="PF03171">
    <property type="entry name" value="2OG-FeII_Oxy"/>
    <property type="match status" value="1"/>
</dbReference>
<feature type="domain" description="Fe2OG dioxygenase" evidence="7">
    <location>
        <begin position="213"/>
        <end position="314"/>
    </location>
</feature>
<gene>
    <name evidence="8" type="ORF">URODEC1_LOCUS115635</name>
</gene>